<reference evidence="1 2" key="1">
    <citation type="journal article" date="2018" name="Nat. Genet.">
        <title>The Rosa genome provides new insights in the design of modern roses.</title>
        <authorList>
            <person name="Bendahmane M."/>
        </authorList>
    </citation>
    <scope>NUCLEOTIDE SEQUENCE [LARGE SCALE GENOMIC DNA]</scope>
    <source>
        <strain evidence="2">cv. Old Blush</strain>
    </source>
</reference>
<evidence type="ECO:0000313" key="1">
    <source>
        <dbReference type="EMBL" id="PRQ20635.1"/>
    </source>
</evidence>
<name>A0A2P6PFD3_ROSCH</name>
<accession>A0A2P6PFD3</accession>
<gene>
    <name evidence="1" type="ORF">RchiOBHm_Chr7g0230301</name>
</gene>
<evidence type="ECO:0000313" key="2">
    <source>
        <dbReference type="Proteomes" id="UP000238479"/>
    </source>
</evidence>
<keyword evidence="2" id="KW-1185">Reference proteome</keyword>
<dbReference type="Proteomes" id="UP000238479">
    <property type="component" value="Chromosome 7"/>
</dbReference>
<proteinExistence type="predicted"/>
<dbReference type="Gramene" id="PRQ20635">
    <property type="protein sequence ID" value="PRQ20635"/>
    <property type="gene ID" value="RchiOBHm_Chr7g0230301"/>
</dbReference>
<dbReference type="AlphaFoldDB" id="A0A2P6PFD3"/>
<organism evidence="1 2">
    <name type="scientific">Rosa chinensis</name>
    <name type="common">China rose</name>
    <dbReference type="NCBI Taxonomy" id="74649"/>
    <lineage>
        <taxon>Eukaryota</taxon>
        <taxon>Viridiplantae</taxon>
        <taxon>Streptophyta</taxon>
        <taxon>Embryophyta</taxon>
        <taxon>Tracheophyta</taxon>
        <taxon>Spermatophyta</taxon>
        <taxon>Magnoliopsida</taxon>
        <taxon>eudicotyledons</taxon>
        <taxon>Gunneridae</taxon>
        <taxon>Pentapetalae</taxon>
        <taxon>rosids</taxon>
        <taxon>fabids</taxon>
        <taxon>Rosales</taxon>
        <taxon>Rosaceae</taxon>
        <taxon>Rosoideae</taxon>
        <taxon>Rosoideae incertae sedis</taxon>
        <taxon>Rosa</taxon>
    </lineage>
</organism>
<comment type="caution">
    <text evidence="1">The sequence shown here is derived from an EMBL/GenBank/DDBJ whole genome shotgun (WGS) entry which is preliminary data.</text>
</comment>
<sequence>MPKKPLSPNPYIQADHDSAFATKPLPVPFDLPKSPTSVAQNIPVKVCSVLHSAWMLMLHDEDLKGLLIQRT</sequence>
<protein>
    <submittedName>
        <fullName evidence="1">Uncharacterized protein</fullName>
    </submittedName>
</protein>
<dbReference type="EMBL" id="PDCK01000045">
    <property type="protein sequence ID" value="PRQ20635.1"/>
    <property type="molecule type" value="Genomic_DNA"/>
</dbReference>